<organism evidence="4 5">
    <name type="scientific">Fulvivirga imtechensis AK7</name>
    <dbReference type="NCBI Taxonomy" id="1237149"/>
    <lineage>
        <taxon>Bacteria</taxon>
        <taxon>Pseudomonadati</taxon>
        <taxon>Bacteroidota</taxon>
        <taxon>Cytophagia</taxon>
        <taxon>Cytophagales</taxon>
        <taxon>Fulvivirgaceae</taxon>
        <taxon>Fulvivirga</taxon>
    </lineage>
</organism>
<evidence type="ECO:0000313" key="5">
    <source>
        <dbReference type="Proteomes" id="UP000011135"/>
    </source>
</evidence>
<dbReference type="Gene3D" id="1.10.357.10">
    <property type="entry name" value="Tetracycline Repressor, domain 2"/>
    <property type="match status" value="1"/>
</dbReference>
<evidence type="ECO:0000313" key="4">
    <source>
        <dbReference type="EMBL" id="ELR70051.1"/>
    </source>
</evidence>
<comment type="caution">
    <text evidence="4">The sequence shown here is derived from an EMBL/GenBank/DDBJ whole genome shotgun (WGS) entry which is preliminary data.</text>
</comment>
<feature type="domain" description="HTH tetR-type" evidence="3">
    <location>
        <begin position="32"/>
        <end position="92"/>
    </location>
</feature>
<gene>
    <name evidence="4" type="ORF">C900_04111</name>
</gene>
<keyword evidence="5" id="KW-1185">Reference proteome</keyword>
<dbReference type="GO" id="GO:0003677">
    <property type="term" value="F:DNA binding"/>
    <property type="evidence" value="ECO:0007669"/>
    <property type="project" value="UniProtKB-UniRule"/>
</dbReference>
<reference evidence="4 5" key="1">
    <citation type="submission" date="2012-12" db="EMBL/GenBank/DDBJ databases">
        <title>Genome assembly of Fulvivirga imtechensis AK7.</title>
        <authorList>
            <person name="Nupur N."/>
            <person name="Khatri I."/>
            <person name="Kumar R."/>
            <person name="Subramanian S."/>
            <person name="Pinnaka A."/>
        </authorList>
    </citation>
    <scope>NUCLEOTIDE SEQUENCE [LARGE SCALE GENOMIC DNA]</scope>
    <source>
        <strain evidence="4 5">AK7</strain>
    </source>
</reference>
<name>L8JM94_9BACT</name>
<dbReference type="RefSeq" id="WP_009581538.1">
    <property type="nucleotide sequence ID" value="NZ_AMZN01000059.1"/>
</dbReference>
<evidence type="ECO:0000259" key="3">
    <source>
        <dbReference type="PROSITE" id="PS50977"/>
    </source>
</evidence>
<accession>L8JM94</accession>
<dbReference type="EMBL" id="AMZN01000059">
    <property type="protein sequence ID" value="ELR70051.1"/>
    <property type="molecule type" value="Genomic_DNA"/>
</dbReference>
<evidence type="ECO:0000256" key="2">
    <source>
        <dbReference type="PROSITE-ProRule" id="PRU00335"/>
    </source>
</evidence>
<feature type="DNA-binding region" description="H-T-H motif" evidence="2">
    <location>
        <begin position="55"/>
        <end position="74"/>
    </location>
</feature>
<keyword evidence="1 2" id="KW-0238">DNA-binding</keyword>
<dbReference type="Pfam" id="PF00440">
    <property type="entry name" value="TetR_N"/>
    <property type="match status" value="1"/>
</dbReference>
<dbReference type="PROSITE" id="PS50977">
    <property type="entry name" value="HTH_TETR_2"/>
    <property type="match status" value="1"/>
</dbReference>
<protein>
    <recommendedName>
        <fullName evidence="3">HTH tetR-type domain-containing protein</fullName>
    </recommendedName>
</protein>
<dbReference type="PATRIC" id="fig|1237149.3.peg.3875"/>
<dbReference type="InterPro" id="IPR001647">
    <property type="entry name" value="HTH_TetR"/>
</dbReference>
<evidence type="ECO:0000256" key="1">
    <source>
        <dbReference type="ARBA" id="ARBA00023125"/>
    </source>
</evidence>
<dbReference type="AlphaFoldDB" id="L8JM94"/>
<dbReference type="eggNOG" id="COG1309">
    <property type="taxonomic scope" value="Bacteria"/>
</dbReference>
<dbReference type="Proteomes" id="UP000011135">
    <property type="component" value="Unassembled WGS sequence"/>
</dbReference>
<dbReference type="STRING" id="1237149.C900_04111"/>
<dbReference type="SUPFAM" id="SSF46689">
    <property type="entry name" value="Homeodomain-like"/>
    <property type="match status" value="1"/>
</dbReference>
<proteinExistence type="predicted"/>
<dbReference type="InterPro" id="IPR009057">
    <property type="entry name" value="Homeodomain-like_sf"/>
</dbReference>
<sequence length="233" mass="27077">MKENLEYNRVYEPVKVHINIDDKLYLKDPNSSELGTKIITHSIGMIDDMGFESFTFKKLAMSIGATEPSVYRYFESKHKLLLYLLAWYWNWMDYKLMLATNNIDSAEARLLTAIKLLSQPIEKDPNFEHIDETALYRIVVSESSKVYLIKEVDKVNKEGLFISYKRLCNRVAAIVKEINPNYPFPRTLISTIVESSHDQRFFADHLPSLTDMTDSESDDITVFLTDLVFKAIR</sequence>